<keyword evidence="8" id="KW-1185">Reference proteome</keyword>
<dbReference type="InterPro" id="IPR022493">
    <property type="entry name" value="CHP03716_TM_YkoY"/>
</dbReference>
<gene>
    <name evidence="7" type="ORF">H3H32_10840</name>
</gene>
<evidence type="ECO:0000256" key="4">
    <source>
        <dbReference type="ARBA" id="ARBA00022989"/>
    </source>
</evidence>
<feature type="transmembrane region" description="Helical" evidence="6">
    <location>
        <begin position="141"/>
        <end position="163"/>
    </location>
</feature>
<evidence type="ECO:0000256" key="3">
    <source>
        <dbReference type="ARBA" id="ARBA00022692"/>
    </source>
</evidence>
<dbReference type="KEGG" id="sfol:H3H32_10840"/>
<evidence type="ECO:0000256" key="2">
    <source>
        <dbReference type="ARBA" id="ARBA00007511"/>
    </source>
</evidence>
<dbReference type="PANTHER" id="PTHR30238:SF4">
    <property type="entry name" value="SLL1022 PROTEIN"/>
    <property type="match status" value="1"/>
</dbReference>
<evidence type="ECO:0000256" key="1">
    <source>
        <dbReference type="ARBA" id="ARBA00004141"/>
    </source>
</evidence>
<dbReference type="Pfam" id="PF03741">
    <property type="entry name" value="TerC"/>
    <property type="match status" value="1"/>
</dbReference>
<keyword evidence="5 6" id="KW-0472">Membrane</keyword>
<feature type="transmembrane region" description="Helical" evidence="6">
    <location>
        <begin position="213"/>
        <end position="233"/>
    </location>
</feature>
<keyword evidence="3 6" id="KW-0812">Transmembrane</keyword>
<keyword evidence="4 6" id="KW-1133">Transmembrane helix</keyword>
<evidence type="ECO:0000313" key="7">
    <source>
        <dbReference type="EMBL" id="QMW05339.1"/>
    </source>
</evidence>
<evidence type="ECO:0000313" key="8">
    <source>
        <dbReference type="Proteomes" id="UP000515369"/>
    </source>
</evidence>
<feature type="transmembrane region" description="Helical" evidence="6">
    <location>
        <begin position="45"/>
        <end position="71"/>
    </location>
</feature>
<evidence type="ECO:0000256" key="6">
    <source>
        <dbReference type="SAM" id="Phobius"/>
    </source>
</evidence>
<proteinExistence type="inferred from homology"/>
<dbReference type="InterPro" id="IPR005496">
    <property type="entry name" value="Integral_membrane_TerC"/>
</dbReference>
<dbReference type="RefSeq" id="WP_182462685.1">
    <property type="nucleotide sequence ID" value="NZ_CP059732.1"/>
</dbReference>
<sequence length="239" mass="26619">MEIIGLLLTLLNIALLECSLSLDNASVIALIVKDLKSEEREKARYYGLLGAMIFRGLSLFIVAWVIHFWPLKILGGLYLMRLGYTGLTPVIDSPEEGNVSWLSFLEKRMGKFWFTVLSVEVMDIVFSLDNLVAVVSMSSNFWVIFTGIAIGILAMRFASKIFSILLERYPQVEKMAFYVVIVLGIKIGVSGIADGFDIVWLLSILEGHATDAIFSVLIVGLFAYPVIASWFSGKQRVAH</sequence>
<evidence type="ECO:0000256" key="5">
    <source>
        <dbReference type="ARBA" id="ARBA00023136"/>
    </source>
</evidence>
<dbReference type="NCBIfam" id="TIGR03716">
    <property type="entry name" value="R_switched_YkoY"/>
    <property type="match status" value="1"/>
</dbReference>
<dbReference type="Proteomes" id="UP000515369">
    <property type="component" value="Chromosome"/>
</dbReference>
<comment type="similarity">
    <text evidence="2">Belongs to the TerC family.</text>
</comment>
<comment type="subcellular location">
    <subcellularLocation>
        <location evidence="1">Membrane</location>
        <topology evidence="1">Multi-pass membrane protein</topology>
    </subcellularLocation>
</comment>
<dbReference type="EMBL" id="CP059732">
    <property type="protein sequence ID" value="QMW05339.1"/>
    <property type="molecule type" value="Genomic_DNA"/>
</dbReference>
<feature type="transmembrane region" description="Helical" evidence="6">
    <location>
        <begin position="175"/>
        <end position="193"/>
    </location>
</feature>
<protein>
    <submittedName>
        <fullName evidence="7">DUF475 domain-containing protein</fullName>
    </submittedName>
</protein>
<dbReference type="GO" id="GO:0016020">
    <property type="term" value="C:membrane"/>
    <property type="evidence" value="ECO:0007669"/>
    <property type="project" value="UniProtKB-SubCell"/>
</dbReference>
<reference evidence="7 8" key="1">
    <citation type="submission" date="2020-07" db="EMBL/GenBank/DDBJ databases">
        <title>Spirosoma foliorum sp. nov., isolated from the leaves on the Nejang mountain Korea, Republic of.</title>
        <authorList>
            <person name="Ho H."/>
            <person name="Lee Y.-J."/>
            <person name="Nurcahyanto D.-A."/>
            <person name="Kim S.-G."/>
        </authorList>
    </citation>
    <scope>NUCLEOTIDE SEQUENCE [LARGE SCALE GENOMIC DNA]</scope>
    <source>
        <strain evidence="7 8">PL0136</strain>
    </source>
</reference>
<name>A0A7G5H2J7_9BACT</name>
<accession>A0A7G5H2J7</accession>
<organism evidence="7 8">
    <name type="scientific">Spirosoma foliorum</name>
    <dbReference type="NCBI Taxonomy" id="2710596"/>
    <lineage>
        <taxon>Bacteria</taxon>
        <taxon>Pseudomonadati</taxon>
        <taxon>Bacteroidota</taxon>
        <taxon>Cytophagia</taxon>
        <taxon>Cytophagales</taxon>
        <taxon>Cytophagaceae</taxon>
        <taxon>Spirosoma</taxon>
    </lineage>
</organism>
<dbReference type="AlphaFoldDB" id="A0A7G5H2J7"/>
<dbReference type="PANTHER" id="PTHR30238">
    <property type="entry name" value="MEMBRANE BOUND PREDICTED REDOX MODULATOR"/>
    <property type="match status" value="1"/>
</dbReference>